<evidence type="ECO:0000256" key="1">
    <source>
        <dbReference type="ARBA" id="ARBA00010312"/>
    </source>
</evidence>
<dbReference type="PANTHER" id="PTHR43742">
    <property type="entry name" value="TRIMETHYLAMINE-N-OXIDE REDUCTASE"/>
    <property type="match status" value="1"/>
</dbReference>
<dbReference type="SMART" id="SM00926">
    <property type="entry name" value="Molybdop_Fe4S4"/>
    <property type="match status" value="1"/>
</dbReference>
<dbReference type="PANTHER" id="PTHR43742:SF6">
    <property type="entry name" value="OXIDOREDUCTASE YYAE-RELATED"/>
    <property type="match status" value="1"/>
</dbReference>
<dbReference type="Gene3D" id="2.40.40.20">
    <property type="match status" value="1"/>
</dbReference>
<name>A0A1M5XWR8_9FIRM</name>
<evidence type="ECO:0000256" key="4">
    <source>
        <dbReference type="ARBA" id="ARBA00023014"/>
    </source>
</evidence>
<dbReference type="STRING" id="1123282.SAMN02745823_02088"/>
<keyword evidence="7" id="KW-1185">Reference proteome</keyword>
<dbReference type="InterPro" id="IPR006963">
    <property type="entry name" value="Mopterin_OxRdtase_4Fe-4S_dom"/>
</dbReference>
<evidence type="ECO:0000256" key="3">
    <source>
        <dbReference type="ARBA" id="ARBA00023004"/>
    </source>
</evidence>
<evidence type="ECO:0000313" key="7">
    <source>
        <dbReference type="Proteomes" id="UP000183995"/>
    </source>
</evidence>
<gene>
    <name evidence="6" type="ORF">SAMN02745823_02088</name>
</gene>
<dbReference type="GO" id="GO:0018818">
    <property type="term" value="F:acetylene hydratase activity"/>
    <property type="evidence" value="ECO:0007669"/>
    <property type="project" value="InterPro"/>
</dbReference>
<dbReference type="GO" id="GO:0043546">
    <property type="term" value="F:molybdopterin cofactor binding"/>
    <property type="evidence" value="ECO:0007669"/>
    <property type="project" value="InterPro"/>
</dbReference>
<dbReference type="Gene3D" id="3.40.50.740">
    <property type="match status" value="1"/>
</dbReference>
<dbReference type="GO" id="GO:0046872">
    <property type="term" value="F:metal ion binding"/>
    <property type="evidence" value="ECO:0007669"/>
    <property type="project" value="UniProtKB-KW"/>
</dbReference>
<dbReference type="Proteomes" id="UP000183995">
    <property type="component" value="Unassembled WGS sequence"/>
</dbReference>
<dbReference type="Pfam" id="PF04879">
    <property type="entry name" value="Molybdop_Fe4S4"/>
    <property type="match status" value="1"/>
</dbReference>
<dbReference type="SUPFAM" id="SSF50692">
    <property type="entry name" value="ADC-like"/>
    <property type="match status" value="1"/>
</dbReference>
<comment type="similarity">
    <text evidence="1">Belongs to the prokaryotic molybdopterin-containing oxidoreductase family.</text>
</comment>
<sequence>MSVEYDRIVKTTTWSPGPGCHGGCGAKLYVKGDKVVKVEGDECHPWNQGRGCSRLLAMTQFMYHKDRILYPLKRVGPRGDGRFERITWDEAYDTIEKKFNEIKQDYGANAVIFIQGTGRDIGGPMSIVAYNYGSANWSQLGLGGQACYGPRLGAMSAVQGDNAIADCSQFLEKRYDDPRYKIPKYIMIWAQDPTRGCPDGFYGNWIIDCVKRGSKLIVIDPRQNFLTSRAEHHVQLRPGTDGAVAMGMLNLIITHKWYDKEFVENWCSGFEELSDRVKEWTPEKVEAVTWVPKEILYEATKAYATSSPGCAIQWGLPIDQAPDGVHVAQAINDIWAITGNLDVPGGQVIARNGYHVSAYPFDNYQLADMFGDDFVEQVVQKRIGSEEYGWLRKWRCYIQPDVAVQQMLTQRPYPIRATWIQTANPVANAADQKLHYEALKAMDFNVVVDLFHNPTTMSVADIILPAATFAERTGFRSWFEPVQVIQPAVQVGECKNDWDIACEMAARFNPDFRRRFPNGFADYMNWRLEPAGETYQSLIDKGGWKWAEDPGELESKVPWLPYYRYKTGALRADGKPGFRTPSGKVELFSTQNADWGSTGATIVDPLPHYQEPAESELATPEVFKKYPLVMITGRRSPVFFHSEHRNIPWLRECDPWPDVEIHPSVARDLKVEEGEWVWVENDRGRIRRKVKINAGIHPKTVSCMHGWWLPETDGRSPNLFGAFDVGVNNLIPIGLQARTGYGGNGYKTTLVRLVKMGGSETGTPCNPPVGVWGK</sequence>
<proteinExistence type="inferred from homology"/>
<evidence type="ECO:0000313" key="6">
    <source>
        <dbReference type="EMBL" id="SHI03978.1"/>
    </source>
</evidence>
<dbReference type="InterPro" id="IPR050612">
    <property type="entry name" value="Prok_Mopterin_Oxidored"/>
</dbReference>
<dbReference type="Pfam" id="PF00384">
    <property type="entry name" value="Molybdopterin"/>
    <property type="match status" value="1"/>
</dbReference>
<dbReference type="SUPFAM" id="SSF53706">
    <property type="entry name" value="Formate dehydrogenase/DMSO reductase, domains 1-3"/>
    <property type="match status" value="1"/>
</dbReference>
<accession>A0A1M5XWR8</accession>
<protein>
    <submittedName>
        <fullName evidence="6">Anaerobic selenocysteine-containing dehydrogenase</fullName>
    </submittedName>
</protein>
<reference evidence="6 7" key="1">
    <citation type="submission" date="2016-11" db="EMBL/GenBank/DDBJ databases">
        <authorList>
            <person name="Jaros S."/>
            <person name="Januszkiewicz K."/>
            <person name="Wedrychowicz H."/>
        </authorList>
    </citation>
    <scope>NUCLEOTIDE SEQUENCE [LARGE SCALE GENOMIC DNA]</scope>
    <source>
        <strain evidence="6 7">DSM 10068</strain>
    </source>
</reference>
<evidence type="ECO:0000259" key="5">
    <source>
        <dbReference type="PROSITE" id="PS51669"/>
    </source>
</evidence>
<organism evidence="6 7">
    <name type="scientific">Sporobacter termitidis DSM 10068</name>
    <dbReference type="NCBI Taxonomy" id="1123282"/>
    <lineage>
        <taxon>Bacteria</taxon>
        <taxon>Bacillati</taxon>
        <taxon>Bacillota</taxon>
        <taxon>Clostridia</taxon>
        <taxon>Eubacteriales</taxon>
        <taxon>Oscillospiraceae</taxon>
        <taxon>Sporobacter</taxon>
    </lineage>
</organism>
<dbReference type="AlphaFoldDB" id="A0A1M5XWR8"/>
<feature type="domain" description="4Fe-4S Mo/W bis-MGD-type" evidence="5">
    <location>
        <begin position="10"/>
        <end position="66"/>
    </location>
</feature>
<dbReference type="InterPro" id="IPR037949">
    <property type="entry name" value="MopB_CT_Acetylene-hydratase"/>
</dbReference>
<dbReference type="InterPro" id="IPR009010">
    <property type="entry name" value="Asp_de-COase-like_dom_sf"/>
</dbReference>
<dbReference type="EMBL" id="FQXV01000006">
    <property type="protein sequence ID" value="SHI03978.1"/>
    <property type="molecule type" value="Genomic_DNA"/>
</dbReference>
<keyword evidence="4" id="KW-0411">Iron-sulfur</keyword>
<dbReference type="CDD" id="cd02781">
    <property type="entry name" value="MopB_CT_Acetylene-hydratase"/>
    <property type="match status" value="1"/>
</dbReference>
<dbReference type="Gene3D" id="2.20.25.90">
    <property type="entry name" value="ADC-like domains"/>
    <property type="match status" value="1"/>
</dbReference>
<dbReference type="PROSITE" id="PS51669">
    <property type="entry name" value="4FE4S_MOW_BIS_MGD"/>
    <property type="match status" value="1"/>
</dbReference>
<keyword evidence="2" id="KW-0479">Metal-binding</keyword>
<evidence type="ECO:0000256" key="2">
    <source>
        <dbReference type="ARBA" id="ARBA00022723"/>
    </source>
</evidence>
<dbReference type="GO" id="GO:0051536">
    <property type="term" value="F:iron-sulfur cluster binding"/>
    <property type="evidence" value="ECO:0007669"/>
    <property type="project" value="UniProtKB-KW"/>
</dbReference>
<dbReference type="InterPro" id="IPR006657">
    <property type="entry name" value="MoPterin_dinucl-bd_dom"/>
</dbReference>
<dbReference type="Gene3D" id="3.40.228.10">
    <property type="entry name" value="Dimethylsulfoxide Reductase, domain 2"/>
    <property type="match status" value="1"/>
</dbReference>
<keyword evidence="3" id="KW-0408">Iron</keyword>
<dbReference type="RefSeq" id="WP_073078548.1">
    <property type="nucleotide sequence ID" value="NZ_FQXV01000006.1"/>
</dbReference>
<dbReference type="InterPro" id="IPR006656">
    <property type="entry name" value="Mopterin_OxRdtase"/>
</dbReference>
<dbReference type="GO" id="GO:0016491">
    <property type="term" value="F:oxidoreductase activity"/>
    <property type="evidence" value="ECO:0007669"/>
    <property type="project" value="InterPro"/>
</dbReference>
<dbReference type="OrthoDB" id="9803192at2"/>
<dbReference type="Pfam" id="PF01568">
    <property type="entry name" value="Molydop_binding"/>
    <property type="match status" value="1"/>
</dbReference>